<name>A0AAV1VWT8_LUPLU</name>
<evidence type="ECO:0000313" key="1">
    <source>
        <dbReference type="EMBL" id="CAL0301394.1"/>
    </source>
</evidence>
<dbReference type="AlphaFoldDB" id="A0AAV1VWT8"/>
<comment type="caution">
    <text evidence="1">The sequence shown here is derived from an EMBL/GenBank/DDBJ whole genome shotgun (WGS) entry which is preliminary data.</text>
</comment>
<accession>A0AAV1VWT8</accession>
<organism evidence="1 2">
    <name type="scientific">Lupinus luteus</name>
    <name type="common">European yellow lupine</name>
    <dbReference type="NCBI Taxonomy" id="3873"/>
    <lineage>
        <taxon>Eukaryota</taxon>
        <taxon>Viridiplantae</taxon>
        <taxon>Streptophyta</taxon>
        <taxon>Embryophyta</taxon>
        <taxon>Tracheophyta</taxon>
        <taxon>Spermatophyta</taxon>
        <taxon>Magnoliopsida</taxon>
        <taxon>eudicotyledons</taxon>
        <taxon>Gunneridae</taxon>
        <taxon>Pentapetalae</taxon>
        <taxon>rosids</taxon>
        <taxon>fabids</taxon>
        <taxon>Fabales</taxon>
        <taxon>Fabaceae</taxon>
        <taxon>Papilionoideae</taxon>
        <taxon>50 kb inversion clade</taxon>
        <taxon>genistoids sensu lato</taxon>
        <taxon>core genistoids</taxon>
        <taxon>Genisteae</taxon>
        <taxon>Lupinus</taxon>
    </lineage>
</organism>
<protein>
    <submittedName>
        <fullName evidence="1">Uncharacterized protein</fullName>
    </submittedName>
</protein>
<proteinExistence type="predicted"/>
<gene>
    <name evidence="1" type="ORF">LLUT_LOCUS2454</name>
</gene>
<sequence>MSQQNALVLFGPKFQQKTFISQSALYPNGNVPNGGSPRKTDKFKDATKSSRIYLIPVLGIKCALKC</sequence>
<evidence type="ECO:0000313" key="2">
    <source>
        <dbReference type="Proteomes" id="UP001497480"/>
    </source>
</evidence>
<dbReference type="EMBL" id="CAXHTB010000002">
    <property type="protein sequence ID" value="CAL0301394.1"/>
    <property type="molecule type" value="Genomic_DNA"/>
</dbReference>
<dbReference type="Proteomes" id="UP001497480">
    <property type="component" value="Unassembled WGS sequence"/>
</dbReference>
<keyword evidence="2" id="KW-1185">Reference proteome</keyword>
<reference evidence="1 2" key="1">
    <citation type="submission" date="2024-03" db="EMBL/GenBank/DDBJ databases">
        <authorList>
            <person name="Martinez-Hernandez J."/>
        </authorList>
    </citation>
    <scope>NUCLEOTIDE SEQUENCE [LARGE SCALE GENOMIC DNA]</scope>
</reference>